<dbReference type="CDD" id="cd08999">
    <property type="entry name" value="GH43_ABN-like"/>
    <property type="match status" value="1"/>
</dbReference>
<dbReference type="Pfam" id="PF04616">
    <property type="entry name" value="Glyco_hydro_43"/>
    <property type="match status" value="1"/>
</dbReference>
<accession>A0AAN9U4V8</accession>
<dbReference type="InterPro" id="IPR032675">
    <property type="entry name" value="LRR_dom_sf"/>
</dbReference>
<evidence type="ECO:0000256" key="2">
    <source>
        <dbReference type="ARBA" id="ARBA00022801"/>
    </source>
</evidence>
<dbReference type="GO" id="GO:0004553">
    <property type="term" value="F:hydrolase activity, hydrolyzing O-glycosyl compounds"/>
    <property type="evidence" value="ECO:0007669"/>
    <property type="project" value="InterPro"/>
</dbReference>
<evidence type="ECO:0000256" key="4">
    <source>
        <dbReference type="PIRSR" id="PIRSR606710-1"/>
    </source>
</evidence>
<feature type="active site" description="Proton donor" evidence="4">
    <location>
        <position position="690"/>
    </location>
</feature>
<organism evidence="6 7">
    <name type="scientific">Cytospora paraplurivora</name>
    <dbReference type="NCBI Taxonomy" id="2898453"/>
    <lineage>
        <taxon>Eukaryota</taxon>
        <taxon>Fungi</taxon>
        <taxon>Dikarya</taxon>
        <taxon>Ascomycota</taxon>
        <taxon>Pezizomycotina</taxon>
        <taxon>Sordariomycetes</taxon>
        <taxon>Sordariomycetidae</taxon>
        <taxon>Diaporthales</taxon>
        <taxon>Cytosporaceae</taxon>
        <taxon>Cytospora</taxon>
    </lineage>
</organism>
<evidence type="ECO:0000256" key="3">
    <source>
        <dbReference type="ARBA" id="ARBA00023295"/>
    </source>
</evidence>
<dbReference type="InterPro" id="IPR036047">
    <property type="entry name" value="F-box-like_dom_sf"/>
</dbReference>
<evidence type="ECO:0000256" key="5">
    <source>
        <dbReference type="PIRSR" id="PIRSR606710-2"/>
    </source>
</evidence>
<reference evidence="6 7" key="1">
    <citation type="journal article" date="2023" name="PLoS ONE">
        <title>Cytospora paraplurivora sp. nov. isolated from orchards with fruit tree decline syndrome in Ontario, Canada.</title>
        <authorList>
            <person name="Ilyukhin E."/>
            <person name="Nguyen H.D.T."/>
            <person name="Castle A.J."/>
            <person name="Ellouze W."/>
        </authorList>
    </citation>
    <scope>NUCLEOTIDE SEQUENCE [LARGE SCALE GENOMIC DNA]</scope>
    <source>
        <strain evidence="6 7">FDS-564</strain>
    </source>
</reference>
<gene>
    <name evidence="6" type="ORF">SLS53_005688</name>
</gene>
<dbReference type="GO" id="GO:0005975">
    <property type="term" value="P:carbohydrate metabolic process"/>
    <property type="evidence" value="ECO:0007669"/>
    <property type="project" value="InterPro"/>
</dbReference>
<name>A0AAN9U4V8_9PEZI</name>
<evidence type="ECO:0000313" key="6">
    <source>
        <dbReference type="EMBL" id="KAK7739718.1"/>
    </source>
</evidence>
<dbReference type="SUPFAM" id="SSF81383">
    <property type="entry name" value="F-box domain"/>
    <property type="match status" value="1"/>
</dbReference>
<dbReference type="InterPro" id="IPR006710">
    <property type="entry name" value="Glyco_hydro_43"/>
</dbReference>
<keyword evidence="2" id="KW-0378">Hydrolase</keyword>
<dbReference type="EMBL" id="JAJSPL020000022">
    <property type="protein sequence ID" value="KAK7739718.1"/>
    <property type="molecule type" value="Genomic_DNA"/>
</dbReference>
<sequence length="1288" mass="139029">MAKDPFVALPNEVFEVVLTFLELKSLKRLRLTSTQYAEKCLCPAFTRYYSHQETDLSAFSLQRLLELTTHPVLGPAVNDLAVVAVYYDPSVHVSKIRRLTTAPSSSVPQTHHATQLLESTMELSWIMSRRQEQQGQFVDDLVATFAQIFENLASLGSLRLRTRIVCFHSMRLAYRPPASMNWNALWADCHRLLRIVVLAMARSKISVDTLSIFDRSFGKVQSRAFTEMSTDLGDLKRGGFMAATGDRIKNLNLSFSTRTIVPERDIVETVDSLPTHLGARRTPWERFERRAPEDVPGIAAFLKQTPNLEALDLYMYNTLAGAPYAYDQVFATISREVRLPNLRRLTLRGIWTKPDALLRFLHNHPDITHLDLREVHIPTGPWYPVFEHIRSMQKLSKLHLDNLFGGSRRLLNLEPTNPVFDDGKRGEGHSYSTRSGTMVYSRDISMEELRQDGGLSFVDTPGSHRGKGSKALMSWALSGLSLLWAMAAATPSEVLSVDFADPSILYDPNSGDWYAFATAGNGADVQVANASSSTGPWTVLNLDLLPDKGSWAVDGGIWAPDVRYLEDSDSFVLYYSAEYAANTTFHCVGAATAATIEGPYTPVDEPLACPTDQGGAIDPSGYWDEASSTRWLVYKIDGNSLGNGGTCNNGVAPLKSTPIMLQQLDTDGYTLIGSATELLDRSDADGPLIEAPNLVLASDGTYILFFSSNCYSTTLYDISYATSSSLTGPYTKSSAPLLVTGDYELTAPGGATSTVGGDEHHELTMFTMLTSKTAVRLGLAYGMLLGSVATALTIPEPISEHIPALLSDSKTLEAPPFNCSTQELGDFSPLLDNYQAQDVCFDEDTSYYRTTVTITDYVTRTRTIGNVVATATTTVSDFETLTIAEYDISRTTTTVTAFSTATQTDGLTDTVTTTDTITSTVDLTDTTTSTATSLSTSEFTTTTVETDTSLSTSSFATTTLVTATSLSTSSFATTTLVTATSESTSLISTSTIFTESTTSTSVLTETALTTESTMITSIVTSTASFTTTSTTDVPAIVQSVFAEPTLVKRFDDDEDEESHPTPPPLVQALITAAPVLKDNFCGCVVQQEACCPPGQCFDFCDCNCDATRTKRITRIRFVRVTLTERTRTVRLVTRSLQFVTTVVGTLTRTRRVTVSGTTMATVTTQDLVTSTATTVGVVTGTDTVTSTATTLGLVSSTDTLTSTDTVLGLVSSTDTLTSTNTVVGVVSSTDTLTSTDTVVGVVSSTDVITSTSTVLDSALSTGTITSTSTVGGTVLTTSIESTTTTATV</sequence>
<dbReference type="InterPro" id="IPR051795">
    <property type="entry name" value="Glycosyl_Hydrlase_43"/>
</dbReference>
<comment type="similarity">
    <text evidence="1">Belongs to the glycosyl hydrolase 43 family.</text>
</comment>
<keyword evidence="3" id="KW-0326">Glycosidase</keyword>
<feature type="site" description="Important for catalytic activity, responsible for pKa modulation of the active site Glu and correct orientation of both the proton donor and substrate" evidence="5">
    <location>
        <position position="618"/>
    </location>
</feature>
<dbReference type="SUPFAM" id="SSF75005">
    <property type="entry name" value="Arabinanase/levansucrase/invertase"/>
    <property type="match status" value="1"/>
</dbReference>
<keyword evidence="7" id="KW-1185">Reference proteome</keyword>
<feature type="active site" description="Proton acceptor" evidence="4">
    <location>
        <position position="501"/>
    </location>
</feature>
<evidence type="ECO:0008006" key="8">
    <source>
        <dbReference type="Google" id="ProtNLM"/>
    </source>
</evidence>
<dbReference type="PANTHER" id="PTHR42812">
    <property type="entry name" value="BETA-XYLOSIDASE"/>
    <property type="match status" value="1"/>
</dbReference>
<comment type="caution">
    <text evidence="6">The sequence shown here is derived from an EMBL/GenBank/DDBJ whole genome shotgun (WGS) entry which is preliminary data.</text>
</comment>
<protein>
    <recommendedName>
        <fullName evidence="8">F-box domain-containing protein</fullName>
    </recommendedName>
</protein>
<evidence type="ECO:0000313" key="7">
    <source>
        <dbReference type="Proteomes" id="UP001320245"/>
    </source>
</evidence>
<dbReference type="Gene3D" id="3.80.10.10">
    <property type="entry name" value="Ribonuclease Inhibitor"/>
    <property type="match status" value="1"/>
</dbReference>
<dbReference type="SUPFAM" id="SSF52047">
    <property type="entry name" value="RNI-like"/>
    <property type="match status" value="1"/>
</dbReference>
<dbReference type="Gene3D" id="2.115.10.20">
    <property type="entry name" value="Glycosyl hydrolase domain, family 43"/>
    <property type="match status" value="1"/>
</dbReference>
<dbReference type="Proteomes" id="UP001320245">
    <property type="component" value="Unassembled WGS sequence"/>
</dbReference>
<dbReference type="PANTHER" id="PTHR42812:SF5">
    <property type="entry name" value="ENDO-ARABINASE"/>
    <property type="match status" value="1"/>
</dbReference>
<dbReference type="InterPro" id="IPR023296">
    <property type="entry name" value="Glyco_hydro_beta-prop_sf"/>
</dbReference>
<evidence type="ECO:0000256" key="1">
    <source>
        <dbReference type="ARBA" id="ARBA00009865"/>
    </source>
</evidence>
<proteinExistence type="inferred from homology"/>